<name>A0ABU6KJY1_9BACI</name>
<dbReference type="Proteomes" id="UP001335737">
    <property type="component" value="Unassembled WGS sequence"/>
</dbReference>
<evidence type="ECO:0000313" key="1">
    <source>
        <dbReference type="EMBL" id="MEC5425169.1"/>
    </source>
</evidence>
<evidence type="ECO:0000313" key="2">
    <source>
        <dbReference type="Proteomes" id="UP001335737"/>
    </source>
</evidence>
<gene>
    <name evidence="1" type="ORF">QGM71_16910</name>
</gene>
<protein>
    <submittedName>
        <fullName evidence="1">Uncharacterized protein</fullName>
    </submittedName>
</protein>
<organism evidence="1 2">
    <name type="scientific">Virgibacillus tibetensis</name>
    <dbReference type="NCBI Taxonomy" id="3042313"/>
    <lineage>
        <taxon>Bacteria</taxon>
        <taxon>Bacillati</taxon>
        <taxon>Bacillota</taxon>
        <taxon>Bacilli</taxon>
        <taxon>Bacillales</taxon>
        <taxon>Bacillaceae</taxon>
        <taxon>Virgibacillus</taxon>
    </lineage>
</organism>
<dbReference type="EMBL" id="JARZFX010000011">
    <property type="protein sequence ID" value="MEC5425169.1"/>
    <property type="molecule type" value="Genomic_DNA"/>
</dbReference>
<keyword evidence="2" id="KW-1185">Reference proteome</keyword>
<sequence>MDIKDFTWDSDSIRWNHKGRNIALNLQDINFANLEVNQKHIYVVCGKDFSENQIYYLSYEGKKIFEYNKKLGGISWEHNGEIIDINCDYIENARLYVEEEVVMVITRTRQGNGKLLGFKLNGMLLFEQVVPEEYQLLYLSSINNRPSVVTEGSKKHADSYGRNTWHCMIDIKTGKLSKANLAY</sequence>
<reference evidence="1 2" key="1">
    <citation type="journal article" date="2024" name="Int. J. Syst. Evol. Microbiol.">
        <title>Virgibacillus tibetensis sp. nov., isolated from salt lake on the Tibetan Plateau of China.</title>
        <authorList>
            <person name="Phurbu D."/>
            <person name="Liu Z.-X."/>
            <person name="Wang R."/>
            <person name="Zheng Y.-Y."/>
            <person name="Liu H.-C."/>
            <person name="Zhou Y.-G."/>
            <person name="Yu Y.-J."/>
            <person name="Li A.-H."/>
        </authorList>
    </citation>
    <scope>NUCLEOTIDE SEQUENCE [LARGE SCALE GENOMIC DNA]</scope>
    <source>
        <strain evidence="1 2">C22-A2</strain>
    </source>
</reference>
<accession>A0ABU6KJY1</accession>
<proteinExistence type="predicted"/>
<comment type="caution">
    <text evidence="1">The sequence shown here is derived from an EMBL/GenBank/DDBJ whole genome shotgun (WGS) entry which is preliminary data.</text>
</comment>
<dbReference type="RefSeq" id="WP_327608722.1">
    <property type="nucleotide sequence ID" value="NZ_JARZFX010000011.1"/>
</dbReference>